<name>A0ABP8R7R5_9ACTN</name>
<accession>A0ABP8R7R5</accession>
<gene>
    <name evidence="1" type="ORF">GCM10023191_097120</name>
</gene>
<dbReference type="Proteomes" id="UP001500503">
    <property type="component" value="Unassembled WGS sequence"/>
</dbReference>
<evidence type="ECO:0000313" key="2">
    <source>
        <dbReference type="Proteomes" id="UP001500503"/>
    </source>
</evidence>
<reference evidence="2" key="1">
    <citation type="journal article" date="2019" name="Int. J. Syst. Evol. Microbiol.">
        <title>The Global Catalogue of Microorganisms (GCM) 10K type strain sequencing project: providing services to taxonomists for standard genome sequencing and annotation.</title>
        <authorList>
            <consortium name="The Broad Institute Genomics Platform"/>
            <consortium name="The Broad Institute Genome Sequencing Center for Infectious Disease"/>
            <person name="Wu L."/>
            <person name="Ma J."/>
        </authorList>
    </citation>
    <scope>NUCLEOTIDE SEQUENCE [LARGE SCALE GENOMIC DNA]</scope>
    <source>
        <strain evidence="2">JCM 17933</strain>
    </source>
</reference>
<sequence length="136" mass="15106">MPAAHLGGYLERMEENRARRVVDALRDRGINAHLLRAGVGQYGVRVSLPGGREAEWDTDGTAGLEAQVMRNGMLVGFVPKIEGSADFTEEQVVDAIARTDYDQPVARQRDVTPPPAKPLPREGGVFRRFLDGFRYR</sequence>
<proteinExistence type="predicted"/>
<organism evidence="1 2">
    <name type="scientific">Actinoallomurus oryzae</name>
    <dbReference type="NCBI Taxonomy" id="502180"/>
    <lineage>
        <taxon>Bacteria</taxon>
        <taxon>Bacillati</taxon>
        <taxon>Actinomycetota</taxon>
        <taxon>Actinomycetes</taxon>
        <taxon>Streptosporangiales</taxon>
        <taxon>Thermomonosporaceae</taxon>
        <taxon>Actinoallomurus</taxon>
    </lineage>
</organism>
<dbReference type="EMBL" id="BAABHF010000065">
    <property type="protein sequence ID" value="GAA4520321.1"/>
    <property type="molecule type" value="Genomic_DNA"/>
</dbReference>
<comment type="caution">
    <text evidence="1">The sequence shown here is derived from an EMBL/GenBank/DDBJ whole genome shotgun (WGS) entry which is preliminary data.</text>
</comment>
<keyword evidence="2" id="KW-1185">Reference proteome</keyword>
<protein>
    <submittedName>
        <fullName evidence="1">Uncharacterized protein</fullName>
    </submittedName>
</protein>
<evidence type="ECO:0000313" key="1">
    <source>
        <dbReference type="EMBL" id="GAA4520321.1"/>
    </source>
</evidence>